<name>A0A1H2S4Q5_9GAMM</name>
<dbReference type="Gene3D" id="3.40.50.1000">
    <property type="entry name" value="HAD superfamily/HAD-like"/>
    <property type="match status" value="1"/>
</dbReference>
<dbReference type="OrthoDB" id="5865007at2"/>
<organism evidence="2 3">
    <name type="scientific">Marinobacter mobilis</name>
    <dbReference type="NCBI Taxonomy" id="488533"/>
    <lineage>
        <taxon>Bacteria</taxon>
        <taxon>Pseudomonadati</taxon>
        <taxon>Pseudomonadota</taxon>
        <taxon>Gammaproteobacteria</taxon>
        <taxon>Pseudomonadales</taxon>
        <taxon>Marinobacteraceae</taxon>
        <taxon>Marinobacter</taxon>
    </lineage>
</organism>
<proteinExistence type="predicted"/>
<dbReference type="SUPFAM" id="SSF56784">
    <property type="entry name" value="HAD-like"/>
    <property type="match status" value="1"/>
</dbReference>
<dbReference type="STRING" id="488533.SAMN04487960_10220"/>
<reference evidence="2 3" key="1">
    <citation type="submission" date="2016-10" db="EMBL/GenBank/DDBJ databases">
        <authorList>
            <person name="de Groot N.N."/>
        </authorList>
    </citation>
    <scope>NUCLEOTIDE SEQUENCE [LARGE SCALE GENOMIC DNA]</scope>
    <source>
        <strain evidence="2 3">CGMCC 1.7059</strain>
    </source>
</reference>
<dbReference type="GO" id="GO:0016787">
    <property type="term" value="F:hydrolase activity"/>
    <property type="evidence" value="ECO:0007669"/>
    <property type="project" value="UniProtKB-KW"/>
</dbReference>
<dbReference type="InterPro" id="IPR023214">
    <property type="entry name" value="HAD_sf"/>
</dbReference>
<sequence>MAVRPNVVFFDVLETLINLEPLADRLEKVGQPGLILEPWFLRFQRDAMALTLAGDSAPFEAVARESLRTETKFALSERDIEYVVDGFSTLPTFDDAAPALKKIADAGVGVGCLTVNSPDKTRRFLEGAGLIGFVDHIVTAQDAGVWKPHPDIYRFAAQCSGTPIERLALVAVHAWDCHGAKRAGALAGWCSRLEYGPGDVFLPADVTGDSLVEVADKLMSLHH</sequence>
<dbReference type="SFLD" id="SFLDG01129">
    <property type="entry name" value="C1.5:_HAD__Beta-PGM__Phosphata"/>
    <property type="match status" value="1"/>
</dbReference>
<keyword evidence="1" id="KW-0378">Hydrolase</keyword>
<dbReference type="Proteomes" id="UP000199675">
    <property type="component" value="Unassembled WGS sequence"/>
</dbReference>
<dbReference type="InterPro" id="IPR051540">
    <property type="entry name" value="S-2-haloacid_dehalogenase"/>
</dbReference>
<accession>A0A1H2S4Q5</accession>
<evidence type="ECO:0000256" key="1">
    <source>
        <dbReference type="ARBA" id="ARBA00022801"/>
    </source>
</evidence>
<dbReference type="SFLD" id="SFLDS00003">
    <property type="entry name" value="Haloacid_Dehalogenase"/>
    <property type="match status" value="1"/>
</dbReference>
<dbReference type="EMBL" id="FNNE01000002">
    <property type="protein sequence ID" value="SDW26505.1"/>
    <property type="molecule type" value="Genomic_DNA"/>
</dbReference>
<dbReference type="PANTHER" id="PTHR43316">
    <property type="entry name" value="HYDROLASE, HALOACID DELAHOGENASE-RELATED"/>
    <property type="match status" value="1"/>
</dbReference>
<evidence type="ECO:0000313" key="3">
    <source>
        <dbReference type="Proteomes" id="UP000199675"/>
    </source>
</evidence>
<dbReference type="RefSeq" id="WP_091811401.1">
    <property type="nucleotide sequence ID" value="NZ_FNNE01000002.1"/>
</dbReference>
<dbReference type="AlphaFoldDB" id="A0A1H2S4Q5"/>
<dbReference type="InterPro" id="IPR023198">
    <property type="entry name" value="PGP-like_dom2"/>
</dbReference>
<gene>
    <name evidence="2" type="ORF">SAMN04487960_10220</name>
</gene>
<dbReference type="Pfam" id="PF00702">
    <property type="entry name" value="Hydrolase"/>
    <property type="match status" value="1"/>
</dbReference>
<dbReference type="PANTHER" id="PTHR43316:SF3">
    <property type="entry name" value="HALOACID DEHALOGENASE, TYPE II (AFU_ORTHOLOGUE AFUA_2G07750)-RELATED"/>
    <property type="match status" value="1"/>
</dbReference>
<protein>
    <submittedName>
        <fullName evidence="2">2-haloacid dehalogenase</fullName>
    </submittedName>
</protein>
<keyword evidence="3" id="KW-1185">Reference proteome</keyword>
<dbReference type="InterPro" id="IPR036412">
    <property type="entry name" value="HAD-like_sf"/>
</dbReference>
<evidence type="ECO:0000313" key="2">
    <source>
        <dbReference type="EMBL" id="SDW26505.1"/>
    </source>
</evidence>
<dbReference type="Gene3D" id="1.10.150.240">
    <property type="entry name" value="Putative phosphatase, domain 2"/>
    <property type="match status" value="1"/>
</dbReference>